<dbReference type="HOGENOM" id="CLU_3134172_0_0_9"/>
<comment type="caution">
    <text evidence="1">The sequence shown here is derived from an EMBL/GenBank/DDBJ whole genome shotgun (WGS) entry which is preliminary data.</text>
</comment>
<gene>
    <name evidence="1" type="ORF">CLOSTMETH_03259</name>
</gene>
<evidence type="ECO:0000313" key="1">
    <source>
        <dbReference type="EMBL" id="EEG29146.1"/>
    </source>
</evidence>
<dbReference type="EMBL" id="ACEC01000115">
    <property type="protein sequence ID" value="EEG29146.1"/>
    <property type="molecule type" value="Genomic_DNA"/>
</dbReference>
<proteinExistence type="predicted"/>
<reference evidence="1 2" key="2">
    <citation type="submission" date="2009-02" db="EMBL/GenBank/DDBJ databases">
        <title>Draft genome sequence of Clostridium methylpentosum (DSM 5476).</title>
        <authorList>
            <person name="Sudarsanam P."/>
            <person name="Ley R."/>
            <person name="Guruge J."/>
            <person name="Turnbaugh P.J."/>
            <person name="Mahowald M."/>
            <person name="Liep D."/>
            <person name="Gordon J."/>
        </authorList>
    </citation>
    <scope>NUCLEOTIDE SEQUENCE [LARGE SCALE GENOMIC DNA]</scope>
    <source>
        <strain evidence="1 2">DSM 5476</strain>
    </source>
</reference>
<dbReference type="AlphaFoldDB" id="C0EH59"/>
<organism evidence="1 2">
    <name type="scientific">[Clostridium] methylpentosum DSM 5476</name>
    <dbReference type="NCBI Taxonomy" id="537013"/>
    <lineage>
        <taxon>Bacteria</taxon>
        <taxon>Bacillati</taxon>
        <taxon>Bacillota</taxon>
        <taxon>Clostridia</taxon>
        <taxon>Eubacteriales</taxon>
        <taxon>Oscillospiraceae</taxon>
        <taxon>Oscillospiraceae incertae sedis</taxon>
    </lineage>
</organism>
<reference evidence="1 2" key="1">
    <citation type="submission" date="2009-01" db="EMBL/GenBank/DDBJ databases">
        <authorList>
            <person name="Fulton L."/>
            <person name="Clifton S."/>
            <person name="Fulton B."/>
            <person name="Xu J."/>
            <person name="Minx P."/>
            <person name="Pepin K.H."/>
            <person name="Johnson M."/>
            <person name="Bhonagiri V."/>
            <person name="Nash W.E."/>
            <person name="Mardis E.R."/>
            <person name="Wilson R.K."/>
        </authorList>
    </citation>
    <scope>NUCLEOTIDE SEQUENCE [LARGE SCALE GENOMIC DNA]</scope>
    <source>
        <strain evidence="1 2">DSM 5476</strain>
    </source>
</reference>
<protein>
    <submittedName>
        <fullName evidence="1">Uncharacterized protein</fullName>
    </submittedName>
</protein>
<evidence type="ECO:0000313" key="2">
    <source>
        <dbReference type="Proteomes" id="UP000003340"/>
    </source>
</evidence>
<dbReference type="STRING" id="537013.CLOSTMETH_03259"/>
<keyword evidence="2" id="KW-1185">Reference proteome</keyword>
<accession>C0EH59</accession>
<name>C0EH59_9FIRM</name>
<dbReference type="Proteomes" id="UP000003340">
    <property type="component" value="Unassembled WGS sequence"/>
</dbReference>
<sequence>MTAGIIWPEQNPNGPRLNATDPAVGFKPSRHLPANRQNAIHLIHKIPSC</sequence>